<keyword evidence="1" id="KW-0732">Signal</keyword>
<dbReference type="Proteomes" id="UP000518752">
    <property type="component" value="Unassembled WGS sequence"/>
</dbReference>
<dbReference type="OrthoDB" id="2349272at2759"/>
<gene>
    <name evidence="2" type="ORF">D9757_009421</name>
</gene>
<sequence>MMTFGFTFLLALLLLALPAAQAAYIPIPRAISSNGEITLSQLNTIIGGTKCSLTSSFLDECRTAAQALPFVNKGFSDYNITSLGEKAAMLSLMAFESGGFQFNVNHFPGRPGQGTRNLMEFPSIYQYALSQPFLSHQTLALVPNHTVSNSYAALSNSTKNAILSLVLSDNLSFASAMWFYTQSGTGSGGKPPRGCLDMPGMVSGLQAQTEKGWENYIESCVGTSVTNDRKQGYLKTLKVLKQN</sequence>
<accession>A0A8H5M507</accession>
<dbReference type="EMBL" id="JAACJN010000061">
    <property type="protein sequence ID" value="KAF5381128.1"/>
    <property type="molecule type" value="Genomic_DNA"/>
</dbReference>
<feature type="signal peptide" evidence="1">
    <location>
        <begin position="1"/>
        <end position="22"/>
    </location>
</feature>
<keyword evidence="3" id="KW-1185">Reference proteome</keyword>
<name>A0A8H5M507_9AGAR</name>
<feature type="chain" id="PRO_5034801279" evidence="1">
    <location>
        <begin position="23"/>
        <end position="243"/>
    </location>
</feature>
<evidence type="ECO:0000313" key="3">
    <source>
        <dbReference type="Proteomes" id="UP000518752"/>
    </source>
</evidence>
<protein>
    <submittedName>
        <fullName evidence="2">Uncharacterized protein</fullName>
    </submittedName>
</protein>
<comment type="caution">
    <text evidence="2">The sequence shown here is derived from an EMBL/GenBank/DDBJ whole genome shotgun (WGS) entry which is preliminary data.</text>
</comment>
<evidence type="ECO:0000313" key="2">
    <source>
        <dbReference type="EMBL" id="KAF5381128.1"/>
    </source>
</evidence>
<reference evidence="2 3" key="1">
    <citation type="journal article" date="2020" name="ISME J.">
        <title>Uncovering the hidden diversity of litter-decomposition mechanisms in mushroom-forming fungi.</title>
        <authorList>
            <person name="Floudas D."/>
            <person name="Bentzer J."/>
            <person name="Ahren D."/>
            <person name="Johansson T."/>
            <person name="Persson P."/>
            <person name="Tunlid A."/>
        </authorList>
    </citation>
    <scope>NUCLEOTIDE SEQUENCE [LARGE SCALE GENOMIC DNA]</scope>
    <source>
        <strain evidence="2 3">CBS 406.79</strain>
    </source>
</reference>
<organism evidence="2 3">
    <name type="scientific">Collybiopsis confluens</name>
    <dbReference type="NCBI Taxonomy" id="2823264"/>
    <lineage>
        <taxon>Eukaryota</taxon>
        <taxon>Fungi</taxon>
        <taxon>Dikarya</taxon>
        <taxon>Basidiomycota</taxon>
        <taxon>Agaricomycotina</taxon>
        <taxon>Agaricomycetes</taxon>
        <taxon>Agaricomycetidae</taxon>
        <taxon>Agaricales</taxon>
        <taxon>Marasmiineae</taxon>
        <taxon>Omphalotaceae</taxon>
        <taxon>Collybiopsis</taxon>
    </lineage>
</organism>
<proteinExistence type="predicted"/>
<evidence type="ECO:0000256" key="1">
    <source>
        <dbReference type="SAM" id="SignalP"/>
    </source>
</evidence>
<dbReference type="AlphaFoldDB" id="A0A8H5M507"/>